<dbReference type="KEGG" id="barh:WN72_08175"/>
<reference evidence="2 3" key="1">
    <citation type="submission" date="2018-06" db="EMBL/GenBank/DDBJ databases">
        <title>Comparative genomics of Bradyrhizobium nodulating Arachidis hypogaea.</title>
        <authorList>
            <person name="Li Y."/>
        </authorList>
    </citation>
    <scope>NUCLEOTIDE SEQUENCE [LARGE SCALE GENOMIC DNA]</scope>
    <source>
        <strain evidence="2 3">CCBAU 051107</strain>
    </source>
</reference>
<gene>
    <name evidence="2" type="ORF">WN72_08175</name>
</gene>
<dbReference type="InterPro" id="IPR010359">
    <property type="entry name" value="IrrE_HExxH"/>
</dbReference>
<dbReference type="Gene3D" id="1.10.10.2910">
    <property type="match status" value="1"/>
</dbReference>
<name>A0AAE7TER7_9BRAD</name>
<dbReference type="PANTHER" id="PTHR43236:SF1">
    <property type="entry name" value="BLL7220 PROTEIN"/>
    <property type="match status" value="1"/>
</dbReference>
<evidence type="ECO:0000313" key="2">
    <source>
        <dbReference type="EMBL" id="QOZ66382.1"/>
    </source>
</evidence>
<dbReference type="Pfam" id="PF06114">
    <property type="entry name" value="Peptidase_M78"/>
    <property type="match status" value="1"/>
</dbReference>
<dbReference type="RefSeq" id="WP_092218747.1">
    <property type="nucleotide sequence ID" value="NZ_CP030050.1"/>
</dbReference>
<dbReference type="Proteomes" id="UP000594015">
    <property type="component" value="Chromosome"/>
</dbReference>
<dbReference type="AlphaFoldDB" id="A0AAE7TER7"/>
<proteinExistence type="predicted"/>
<sequence length="254" mass="28790">MTALSPAERILLSPGIDSPGEIDLEAIAWTRGAVVNYRPLDRCEATIVGSKRRAVITVNGRSPPERRRFSLAHELGHWHHHRGRMLFCGGRDVCNFANGPLDPERQADAFASDLILPNYLLGPRLRRVKQPTLAAAREIAEEYSASLTATLFKMTVLNRFPMIIACHNKKKRRWFEISPMVQPWWFPLDSLDRATFAADMLFNGAAEQTFPRKMPADAWFGFKGCDRFEVEEQSFRLPDDEILTVLKLPDEAVA</sequence>
<evidence type="ECO:0000313" key="3">
    <source>
        <dbReference type="Proteomes" id="UP000594015"/>
    </source>
</evidence>
<protein>
    <submittedName>
        <fullName evidence="2">ImmA/IrrE family metallo-endopeptidase</fullName>
    </submittedName>
</protein>
<feature type="domain" description="IrrE N-terminal-like" evidence="1">
    <location>
        <begin position="36"/>
        <end position="153"/>
    </location>
</feature>
<dbReference type="PANTHER" id="PTHR43236">
    <property type="entry name" value="ANTITOXIN HIGA1"/>
    <property type="match status" value="1"/>
</dbReference>
<organism evidence="2 3">
    <name type="scientific">Bradyrhizobium arachidis</name>
    <dbReference type="NCBI Taxonomy" id="858423"/>
    <lineage>
        <taxon>Bacteria</taxon>
        <taxon>Pseudomonadati</taxon>
        <taxon>Pseudomonadota</taxon>
        <taxon>Alphaproteobacteria</taxon>
        <taxon>Hyphomicrobiales</taxon>
        <taxon>Nitrobacteraceae</taxon>
        <taxon>Bradyrhizobium</taxon>
    </lineage>
</organism>
<dbReference type="EMBL" id="CP030050">
    <property type="protein sequence ID" value="QOZ66382.1"/>
    <property type="molecule type" value="Genomic_DNA"/>
</dbReference>
<evidence type="ECO:0000259" key="1">
    <source>
        <dbReference type="Pfam" id="PF06114"/>
    </source>
</evidence>
<accession>A0AAE7TER7</accession>
<dbReference type="InterPro" id="IPR052345">
    <property type="entry name" value="Rad_response_metalloprotease"/>
</dbReference>